<organism evidence="3 4">
    <name type="scientific">Amycolatopsis dendrobii</name>
    <dbReference type="NCBI Taxonomy" id="2760662"/>
    <lineage>
        <taxon>Bacteria</taxon>
        <taxon>Bacillati</taxon>
        <taxon>Actinomycetota</taxon>
        <taxon>Actinomycetes</taxon>
        <taxon>Pseudonocardiales</taxon>
        <taxon>Pseudonocardiaceae</taxon>
        <taxon>Amycolatopsis</taxon>
    </lineage>
</organism>
<evidence type="ECO:0000313" key="3">
    <source>
        <dbReference type="EMBL" id="MBB1159610.1"/>
    </source>
</evidence>
<dbReference type="GO" id="GO:0006950">
    <property type="term" value="P:response to stress"/>
    <property type="evidence" value="ECO:0007669"/>
    <property type="project" value="TreeGrafter"/>
</dbReference>
<dbReference type="GO" id="GO:0003700">
    <property type="term" value="F:DNA-binding transcription factor activity"/>
    <property type="evidence" value="ECO:0007669"/>
    <property type="project" value="InterPro"/>
</dbReference>
<dbReference type="InterPro" id="IPR036388">
    <property type="entry name" value="WH-like_DNA-bd_sf"/>
</dbReference>
<feature type="region of interest" description="Disordered" evidence="1">
    <location>
        <begin position="145"/>
        <end position="165"/>
    </location>
</feature>
<dbReference type="SMART" id="SM00347">
    <property type="entry name" value="HTH_MARR"/>
    <property type="match status" value="1"/>
</dbReference>
<dbReference type="SUPFAM" id="SSF46785">
    <property type="entry name" value="Winged helix' DNA-binding domain"/>
    <property type="match status" value="1"/>
</dbReference>
<evidence type="ECO:0000256" key="1">
    <source>
        <dbReference type="SAM" id="MobiDB-lite"/>
    </source>
</evidence>
<comment type="caution">
    <text evidence="3">The sequence shown here is derived from an EMBL/GenBank/DDBJ whole genome shotgun (WGS) entry which is preliminary data.</text>
</comment>
<reference evidence="3 4" key="1">
    <citation type="submission" date="2020-08" db="EMBL/GenBank/DDBJ databases">
        <title>Amycolatopsis sp. nov. DR6-1 isolated from Dendrobium heterocarpum.</title>
        <authorList>
            <person name="Tedsree N."/>
            <person name="Kuncharoen N."/>
            <person name="Likhitwitayawuid K."/>
            <person name="Tanasupawat S."/>
        </authorList>
    </citation>
    <scope>NUCLEOTIDE SEQUENCE [LARGE SCALE GENOMIC DNA]</scope>
    <source>
        <strain evidence="3 4">DR6-1</strain>
    </source>
</reference>
<dbReference type="InterPro" id="IPR000835">
    <property type="entry name" value="HTH_MarR-typ"/>
</dbReference>
<evidence type="ECO:0000259" key="2">
    <source>
        <dbReference type="PROSITE" id="PS50995"/>
    </source>
</evidence>
<feature type="domain" description="HTH marR-type" evidence="2">
    <location>
        <begin position="15"/>
        <end position="147"/>
    </location>
</feature>
<dbReference type="InterPro" id="IPR036390">
    <property type="entry name" value="WH_DNA-bd_sf"/>
</dbReference>
<gene>
    <name evidence="3" type="ORF">H4281_41250</name>
</gene>
<name>A0A7W3W6F7_9PSEU</name>
<dbReference type="EMBL" id="JACGZW010000020">
    <property type="protein sequence ID" value="MBB1159610.1"/>
    <property type="molecule type" value="Genomic_DNA"/>
</dbReference>
<dbReference type="InterPro" id="IPR039422">
    <property type="entry name" value="MarR/SlyA-like"/>
</dbReference>
<dbReference type="AlphaFoldDB" id="A0A7W3W6F7"/>
<dbReference type="PANTHER" id="PTHR33164">
    <property type="entry name" value="TRANSCRIPTIONAL REGULATOR, MARR FAMILY"/>
    <property type="match status" value="1"/>
</dbReference>
<accession>A0A7W3W6F7</accession>
<dbReference type="RefSeq" id="WP_182896282.1">
    <property type="nucleotide sequence ID" value="NZ_JACGZW010000020.1"/>
</dbReference>
<sequence>MDPGETEPGADELASWPTGRLLAVAARLVEQQWTSVLAELGLTHAGLIVLHLLGEGPLAQRALARRCEVTDQTMSRTLERLSREGFVARAPDPADSRRRLVAITAAGREAHARAVRAERDRIGLSGTGIADDQLREQLVQLISGLREDRPAASPAGRDGSGGSGY</sequence>
<proteinExistence type="predicted"/>
<dbReference type="Pfam" id="PF12802">
    <property type="entry name" value="MarR_2"/>
    <property type="match status" value="1"/>
</dbReference>
<dbReference type="PROSITE" id="PS50995">
    <property type="entry name" value="HTH_MARR_2"/>
    <property type="match status" value="1"/>
</dbReference>
<protein>
    <submittedName>
        <fullName evidence="3">Winged helix-turn-helix transcriptional regulator</fullName>
    </submittedName>
</protein>
<dbReference type="PANTHER" id="PTHR33164:SF43">
    <property type="entry name" value="HTH-TYPE TRANSCRIPTIONAL REPRESSOR YETL"/>
    <property type="match status" value="1"/>
</dbReference>
<keyword evidence="4" id="KW-1185">Reference proteome</keyword>
<dbReference type="Gene3D" id="1.10.10.10">
    <property type="entry name" value="Winged helix-like DNA-binding domain superfamily/Winged helix DNA-binding domain"/>
    <property type="match status" value="1"/>
</dbReference>
<evidence type="ECO:0000313" key="4">
    <source>
        <dbReference type="Proteomes" id="UP000526734"/>
    </source>
</evidence>
<dbReference type="Proteomes" id="UP000526734">
    <property type="component" value="Unassembled WGS sequence"/>
</dbReference>